<organism evidence="3 4">
    <name type="scientific">Pseudobacter ginsenosidimutans</name>
    <dbReference type="NCBI Taxonomy" id="661488"/>
    <lineage>
        <taxon>Bacteria</taxon>
        <taxon>Pseudomonadati</taxon>
        <taxon>Bacteroidota</taxon>
        <taxon>Chitinophagia</taxon>
        <taxon>Chitinophagales</taxon>
        <taxon>Chitinophagaceae</taxon>
        <taxon>Pseudobacter</taxon>
    </lineage>
</organism>
<name>A0A4Q7MU42_9BACT</name>
<keyword evidence="1" id="KW-1133">Transmembrane helix</keyword>
<evidence type="ECO:0000313" key="3">
    <source>
        <dbReference type="EMBL" id="RZS71484.1"/>
    </source>
</evidence>
<dbReference type="PANTHER" id="PTHR34220">
    <property type="entry name" value="SENSOR HISTIDINE KINASE YPDA"/>
    <property type="match status" value="1"/>
</dbReference>
<dbReference type="InterPro" id="IPR050640">
    <property type="entry name" value="Bact_2-comp_sensor_kinase"/>
</dbReference>
<dbReference type="PANTHER" id="PTHR34220:SF7">
    <property type="entry name" value="SENSOR HISTIDINE KINASE YPDA"/>
    <property type="match status" value="1"/>
</dbReference>
<keyword evidence="4" id="KW-1185">Reference proteome</keyword>
<dbReference type="Pfam" id="PF06580">
    <property type="entry name" value="His_kinase"/>
    <property type="match status" value="1"/>
</dbReference>
<comment type="caution">
    <text evidence="3">The sequence shown here is derived from an EMBL/GenBank/DDBJ whole genome shotgun (WGS) entry which is preliminary data.</text>
</comment>
<dbReference type="InterPro" id="IPR036890">
    <property type="entry name" value="HATPase_C_sf"/>
</dbReference>
<dbReference type="Gene3D" id="3.30.565.10">
    <property type="entry name" value="Histidine kinase-like ATPase, C-terminal domain"/>
    <property type="match status" value="1"/>
</dbReference>
<reference evidence="3 4" key="1">
    <citation type="submission" date="2019-02" db="EMBL/GenBank/DDBJ databases">
        <title>Genomic Encyclopedia of Type Strains, Phase IV (KMG-IV): sequencing the most valuable type-strain genomes for metagenomic binning, comparative biology and taxonomic classification.</title>
        <authorList>
            <person name="Goeker M."/>
        </authorList>
    </citation>
    <scope>NUCLEOTIDE SEQUENCE [LARGE SCALE GENOMIC DNA]</scope>
    <source>
        <strain evidence="3 4">DSM 18116</strain>
    </source>
</reference>
<dbReference type="RefSeq" id="WP_130541985.1">
    <property type="nucleotide sequence ID" value="NZ_CP042431.1"/>
</dbReference>
<gene>
    <name evidence="3" type="ORF">EV199_3387</name>
</gene>
<protein>
    <submittedName>
        <fullName evidence="3">Histidine kinase</fullName>
    </submittedName>
</protein>
<keyword evidence="1" id="KW-0472">Membrane</keyword>
<dbReference type="OrthoDB" id="9809908at2"/>
<evidence type="ECO:0000259" key="2">
    <source>
        <dbReference type="Pfam" id="PF06580"/>
    </source>
</evidence>
<dbReference type="EMBL" id="SGXA01000002">
    <property type="protein sequence ID" value="RZS71484.1"/>
    <property type="molecule type" value="Genomic_DNA"/>
</dbReference>
<evidence type="ECO:0000256" key="1">
    <source>
        <dbReference type="SAM" id="Phobius"/>
    </source>
</evidence>
<dbReference type="GO" id="GO:0016020">
    <property type="term" value="C:membrane"/>
    <property type="evidence" value="ECO:0007669"/>
    <property type="project" value="InterPro"/>
</dbReference>
<feature type="transmembrane region" description="Helical" evidence="1">
    <location>
        <begin position="24"/>
        <end position="41"/>
    </location>
</feature>
<sequence length="373" mass="42912">MRKKVMKDDSGDFAGSEKMFNSKALRYGGRILILYLFSNIFKSFDLSFIEDIGIFSVRSNMFSLAYVLYGLLAWGGASWLASRLERTMHGYPAGKRILTLSAVLLLYGGLISLGFGFVYAGADILLFNRYEAWLSFTSLSYNMIVGIFMFYLIIITFNGFIFYYKSWKEYQIKAERLMRENIQAKYDALKNQIDPHFFFNSLSVLTNLVYKDPDLAADYITQLANTFRYILDKKLDNLVPVQTELNFLQSYLFLIGIRRQGSIIFQEQIDDHSRINGQVPPATLQMLVENAIKHNRFSASEPLEVTIRSEDGFLFVSNTIRKKITPEYSHGIGLENIQKRYELVCGRSIDVDAGEEKFVVKIPIIFNHESDHI</sequence>
<evidence type="ECO:0000313" key="4">
    <source>
        <dbReference type="Proteomes" id="UP000293874"/>
    </source>
</evidence>
<keyword evidence="1" id="KW-0812">Transmembrane</keyword>
<dbReference type="AlphaFoldDB" id="A0A4Q7MU42"/>
<dbReference type="Proteomes" id="UP000293874">
    <property type="component" value="Unassembled WGS sequence"/>
</dbReference>
<keyword evidence="3" id="KW-0418">Kinase</keyword>
<proteinExistence type="predicted"/>
<feature type="transmembrane region" description="Helical" evidence="1">
    <location>
        <begin position="61"/>
        <end position="81"/>
    </location>
</feature>
<feature type="transmembrane region" description="Helical" evidence="1">
    <location>
        <begin position="141"/>
        <end position="164"/>
    </location>
</feature>
<dbReference type="GO" id="GO:0000155">
    <property type="term" value="F:phosphorelay sensor kinase activity"/>
    <property type="evidence" value="ECO:0007669"/>
    <property type="project" value="InterPro"/>
</dbReference>
<feature type="domain" description="Signal transduction histidine kinase internal region" evidence="2">
    <location>
        <begin position="184"/>
        <end position="260"/>
    </location>
</feature>
<dbReference type="InterPro" id="IPR010559">
    <property type="entry name" value="Sig_transdc_His_kin_internal"/>
</dbReference>
<feature type="transmembrane region" description="Helical" evidence="1">
    <location>
        <begin position="102"/>
        <end position="121"/>
    </location>
</feature>
<keyword evidence="3" id="KW-0808">Transferase</keyword>
<accession>A0A4Q7MU42</accession>